<evidence type="ECO:0000256" key="4">
    <source>
        <dbReference type="SAM" id="SignalP"/>
    </source>
</evidence>
<protein>
    <recommendedName>
        <fullName evidence="5">Pectinesterase inhibitor domain-containing protein</fullName>
    </recommendedName>
</protein>
<accession>A0AAN7EI85</accession>
<dbReference type="SUPFAM" id="SSF101148">
    <property type="entry name" value="Plant invertase/pectin methylesterase inhibitor"/>
    <property type="match status" value="1"/>
</dbReference>
<comment type="caution">
    <text evidence="6">The sequence shown here is derived from an EMBL/GenBank/DDBJ whole genome shotgun (WGS) entry which is preliminary data.</text>
</comment>
<dbReference type="Proteomes" id="UP001324115">
    <property type="component" value="Unassembled WGS sequence"/>
</dbReference>
<dbReference type="InterPro" id="IPR035513">
    <property type="entry name" value="Invertase/methylesterase_inhib"/>
</dbReference>
<evidence type="ECO:0000313" key="6">
    <source>
        <dbReference type="EMBL" id="KAK4572137.1"/>
    </source>
</evidence>
<feature type="chain" id="PRO_5042899342" description="Pectinesterase inhibitor domain-containing protein" evidence="4">
    <location>
        <begin position="28"/>
        <end position="179"/>
    </location>
</feature>
<evidence type="ECO:0000256" key="1">
    <source>
        <dbReference type="ARBA" id="ARBA00022729"/>
    </source>
</evidence>
<organism evidence="6 7">
    <name type="scientific">Quercus rubra</name>
    <name type="common">Northern red oak</name>
    <name type="synonym">Quercus borealis</name>
    <dbReference type="NCBI Taxonomy" id="3512"/>
    <lineage>
        <taxon>Eukaryota</taxon>
        <taxon>Viridiplantae</taxon>
        <taxon>Streptophyta</taxon>
        <taxon>Embryophyta</taxon>
        <taxon>Tracheophyta</taxon>
        <taxon>Spermatophyta</taxon>
        <taxon>Magnoliopsida</taxon>
        <taxon>eudicotyledons</taxon>
        <taxon>Gunneridae</taxon>
        <taxon>Pentapetalae</taxon>
        <taxon>rosids</taxon>
        <taxon>fabids</taxon>
        <taxon>Fagales</taxon>
        <taxon>Fagaceae</taxon>
        <taxon>Quercus</taxon>
    </lineage>
</organism>
<reference evidence="6 7" key="1">
    <citation type="journal article" date="2023" name="G3 (Bethesda)">
        <title>A haplotype-resolved chromosome-scale genome for Quercus rubra L. provides insights into the genetics of adaptive traits for red oak species.</title>
        <authorList>
            <person name="Kapoor B."/>
            <person name="Jenkins J."/>
            <person name="Schmutz J."/>
            <person name="Zhebentyayeva T."/>
            <person name="Kuelheim C."/>
            <person name="Coggeshall M."/>
            <person name="Heim C."/>
            <person name="Lasky J.R."/>
            <person name="Leites L."/>
            <person name="Islam-Faridi N."/>
            <person name="Romero-Severson J."/>
            <person name="DeLeo V.L."/>
            <person name="Lucas S.M."/>
            <person name="Lazic D."/>
            <person name="Gailing O."/>
            <person name="Carlson J."/>
            <person name="Staton M."/>
        </authorList>
    </citation>
    <scope>NUCLEOTIDE SEQUENCE [LARGE SCALE GENOMIC DNA]</scope>
    <source>
        <strain evidence="6">Pseudo-F2</strain>
    </source>
</reference>
<evidence type="ECO:0000256" key="3">
    <source>
        <dbReference type="ARBA" id="ARBA00038471"/>
    </source>
</evidence>
<dbReference type="Gene3D" id="1.20.140.40">
    <property type="entry name" value="Invertase/pectin methylesterase inhibitor family protein"/>
    <property type="match status" value="1"/>
</dbReference>
<dbReference type="Pfam" id="PF04043">
    <property type="entry name" value="PMEI"/>
    <property type="match status" value="1"/>
</dbReference>
<dbReference type="InterPro" id="IPR006501">
    <property type="entry name" value="Pectinesterase_inhib_dom"/>
</dbReference>
<dbReference type="PANTHER" id="PTHR36710:SF18">
    <property type="entry name" value="PECTINESTERASE INHIBITOR 5-RELATED"/>
    <property type="match status" value="1"/>
</dbReference>
<dbReference type="SMART" id="SM00856">
    <property type="entry name" value="PMEI"/>
    <property type="match status" value="1"/>
</dbReference>
<dbReference type="GO" id="GO:0004857">
    <property type="term" value="F:enzyme inhibitor activity"/>
    <property type="evidence" value="ECO:0007669"/>
    <property type="project" value="InterPro"/>
</dbReference>
<feature type="domain" description="Pectinesterase inhibitor" evidence="5">
    <location>
        <begin position="27"/>
        <end position="172"/>
    </location>
</feature>
<keyword evidence="1 4" id="KW-0732">Signal</keyword>
<name>A0AAN7EI85_QUERU</name>
<dbReference type="EMBL" id="JAXUIC010000009">
    <property type="protein sequence ID" value="KAK4572137.1"/>
    <property type="molecule type" value="Genomic_DNA"/>
</dbReference>
<evidence type="ECO:0000256" key="2">
    <source>
        <dbReference type="ARBA" id="ARBA00023157"/>
    </source>
</evidence>
<evidence type="ECO:0000313" key="7">
    <source>
        <dbReference type="Proteomes" id="UP001324115"/>
    </source>
</evidence>
<dbReference type="PANTHER" id="PTHR36710">
    <property type="entry name" value="PECTINESTERASE INHIBITOR-LIKE"/>
    <property type="match status" value="1"/>
</dbReference>
<keyword evidence="2" id="KW-1015">Disulfide bond</keyword>
<keyword evidence="7" id="KW-1185">Reference proteome</keyword>
<sequence>MASPISCLSILIIPLLVTSLFYDVSNADRPLLEKVCKKTMDHDFCMSILLSDQDGHTNVLYILGIASTSISLKIISDVSDEIENVLIGVTDPVDRNRISNCITGTDDIYKKMQLARNVAGTQSYAEEASLLTAAQLKITECNNQFESHPKHVSPISNHTSKLMKLISISSVIISMITSS</sequence>
<feature type="signal peptide" evidence="4">
    <location>
        <begin position="1"/>
        <end position="27"/>
    </location>
</feature>
<proteinExistence type="inferred from homology"/>
<dbReference type="InterPro" id="IPR052421">
    <property type="entry name" value="PCW_Enzyme_Inhibitor"/>
</dbReference>
<comment type="similarity">
    <text evidence="3">Belongs to the PMEI family.</text>
</comment>
<dbReference type="NCBIfam" id="TIGR01614">
    <property type="entry name" value="PME_inhib"/>
    <property type="match status" value="1"/>
</dbReference>
<dbReference type="AlphaFoldDB" id="A0AAN7EI85"/>
<evidence type="ECO:0000259" key="5">
    <source>
        <dbReference type="SMART" id="SM00856"/>
    </source>
</evidence>
<gene>
    <name evidence="6" type="ORF">RGQ29_030524</name>
</gene>